<evidence type="ECO:0000256" key="8">
    <source>
        <dbReference type="ARBA" id="ARBA00023098"/>
    </source>
</evidence>
<dbReference type="Pfam" id="PF01553">
    <property type="entry name" value="Acyltransferase"/>
    <property type="match status" value="1"/>
</dbReference>
<organism evidence="16 17">
    <name type="scientific">Monosiga brevicollis</name>
    <name type="common">Choanoflagellate</name>
    <dbReference type="NCBI Taxonomy" id="81824"/>
    <lineage>
        <taxon>Eukaryota</taxon>
        <taxon>Choanoflagellata</taxon>
        <taxon>Craspedida</taxon>
        <taxon>Salpingoecidae</taxon>
        <taxon>Monosiga</taxon>
    </lineage>
</organism>
<evidence type="ECO:0000256" key="1">
    <source>
        <dbReference type="ARBA" id="ARBA00004370"/>
    </source>
</evidence>
<dbReference type="EMBL" id="CH991581">
    <property type="protein sequence ID" value="EDQ84773.1"/>
    <property type="molecule type" value="Genomic_DNA"/>
</dbReference>
<dbReference type="STRING" id="81824.A9VCF0"/>
<dbReference type="InterPro" id="IPR002123">
    <property type="entry name" value="Plipid/glycerol_acylTrfase"/>
</dbReference>
<dbReference type="PANTHER" id="PTHR23063:SF2">
    <property type="entry name" value="GLYCEROL-3-PHOSPHATE ACYLTRANSFERASE 4, ISOFORM D-RELATED"/>
    <property type="match status" value="1"/>
</dbReference>
<dbReference type="GO" id="GO:0016020">
    <property type="term" value="C:membrane"/>
    <property type="evidence" value="ECO:0007669"/>
    <property type="project" value="UniProtKB-SubCell"/>
</dbReference>
<dbReference type="PANTHER" id="PTHR23063">
    <property type="entry name" value="PHOSPHOLIPID ACYLTRANSFERASE"/>
    <property type="match status" value="1"/>
</dbReference>
<dbReference type="OMA" id="ANHTTVM"/>
<dbReference type="FunCoup" id="A9VCF0">
    <property type="interactions" value="950"/>
</dbReference>
<dbReference type="InParanoid" id="A9VCF0"/>
<evidence type="ECO:0000259" key="15">
    <source>
        <dbReference type="SMART" id="SM00563"/>
    </source>
</evidence>
<evidence type="ECO:0000256" key="7">
    <source>
        <dbReference type="ARBA" id="ARBA00022989"/>
    </source>
</evidence>
<feature type="transmembrane region" description="Helical" evidence="14">
    <location>
        <begin position="146"/>
        <end position="169"/>
    </location>
</feature>
<feature type="transmembrane region" description="Helical" evidence="14">
    <location>
        <begin position="92"/>
        <end position="111"/>
    </location>
</feature>
<keyword evidence="6 14" id="KW-0812">Transmembrane</keyword>
<dbReference type="RefSeq" id="XP_001750423.1">
    <property type="nucleotide sequence ID" value="XM_001750371.1"/>
</dbReference>
<feature type="domain" description="Phospholipid/glycerol acyltransferase" evidence="15">
    <location>
        <begin position="182"/>
        <end position="294"/>
    </location>
</feature>
<dbReference type="AlphaFoldDB" id="A9VCF0"/>
<comment type="similarity">
    <text evidence="3">Belongs to the 1-acyl-sn-glycerol-3-phosphate acyltransferase family.</text>
</comment>
<evidence type="ECO:0000256" key="6">
    <source>
        <dbReference type="ARBA" id="ARBA00022692"/>
    </source>
</evidence>
<dbReference type="GO" id="GO:0008374">
    <property type="term" value="F:O-acyltransferase activity"/>
    <property type="evidence" value="ECO:0007669"/>
    <property type="project" value="InterPro"/>
</dbReference>
<dbReference type="InterPro" id="IPR045252">
    <property type="entry name" value="LPCAT1-like"/>
</dbReference>
<comment type="subcellular location">
    <subcellularLocation>
        <location evidence="1">Membrane</location>
    </subcellularLocation>
</comment>
<dbReference type="SUPFAM" id="SSF69593">
    <property type="entry name" value="Glycerol-3-phosphate (1)-acyltransferase"/>
    <property type="match status" value="1"/>
</dbReference>
<dbReference type="Proteomes" id="UP000001357">
    <property type="component" value="Unassembled WGS sequence"/>
</dbReference>
<sequence length="474" mass="53769">MIATTKAEGLVAEGFGARLEETELDVFLNAFDRECVSDFVSQISNEQSYDCTTTFAFSDIVPFARNGFEAIVHDSFTQCFEGHPKTRWNQTWYLALAYYCGVFIRYCILFPLRVTVLILAMTIFINLFLISRLFPATIQRRIGRFAMGIVNNAFCQCTLLTGFAFTAVIHKHGNIPAREPGQIYVANHTTVLDIVIMLSHQVYGLTGQGHGGVIGFFQKYVLNFGTDNLWFDRMESRDRTTVAQKIKQHAADTSKAPLLVFPEGTCVNNEFVVMFKRGAFDLGRVIVPVAIKYNNNITDAFWNSKKTSFPMHLFHFMTSWALIADVYYLDPQTRREGETSVQFAARVKEMMANVAGLKSVPWDGYYKYFKPKPEYKRRRQQVFTDQLIRRFNLTPSGTPTTSRSPQGSFSLGKLSNKDQLKPDEALPDLNDEARAVLRLRQQARSSLGKPALGLHEATKSRITEPRRRAISETA</sequence>
<dbReference type="SMART" id="SM00563">
    <property type="entry name" value="PlsC"/>
    <property type="match status" value="1"/>
</dbReference>
<accession>A9VCF0</accession>
<keyword evidence="5" id="KW-0808">Transferase</keyword>
<name>A9VCF0_MONBE</name>
<proteinExistence type="inferred from homology"/>
<evidence type="ECO:0000256" key="4">
    <source>
        <dbReference type="ARBA" id="ARBA00022516"/>
    </source>
</evidence>
<dbReference type="CDD" id="cd07991">
    <property type="entry name" value="LPLAT_LPCAT1-like"/>
    <property type="match status" value="1"/>
</dbReference>
<feature type="transmembrane region" description="Helical" evidence="14">
    <location>
        <begin position="117"/>
        <end position="134"/>
    </location>
</feature>
<protein>
    <recommendedName>
        <fullName evidence="15">Phospholipid/glycerol acyltransferase domain-containing protein</fullName>
    </recommendedName>
</protein>
<feature type="region of interest" description="Disordered" evidence="13">
    <location>
        <begin position="447"/>
        <end position="474"/>
    </location>
</feature>
<keyword evidence="11" id="KW-1208">Phospholipid metabolism</keyword>
<evidence type="ECO:0000256" key="5">
    <source>
        <dbReference type="ARBA" id="ARBA00022679"/>
    </source>
</evidence>
<keyword evidence="7 14" id="KW-1133">Transmembrane helix</keyword>
<dbReference type="KEGG" id="mbr:MONBRDRAFT_29885"/>
<keyword evidence="4" id="KW-0444">Lipid biosynthesis</keyword>
<feature type="compositionally biased region" description="Basic and acidic residues" evidence="13">
    <location>
        <begin position="415"/>
        <end position="424"/>
    </location>
</feature>
<keyword evidence="8" id="KW-0443">Lipid metabolism</keyword>
<dbReference type="eggNOG" id="KOG2898">
    <property type="taxonomic scope" value="Eukaryota"/>
</dbReference>
<dbReference type="GeneID" id="5895645"/>
<evidence type="ECO:0000256" key="14">
    <source>
        <dbReference type="SAM" id="Phobius"/>
    </source>
</evidence>
<keyword evidence="17" id="KW-1185">Reference proteome</keyword>
<reference evidence="16 17" key="1">
    <citation type="journal article" date="2008" name="Nature">
        <title>The genome of the choanoflagellate Monosiga brevicollis and the origin of metazoans.</title>
        <authorList>
            <consortium name="JGI Sequencing"/>
            <person name="King N."/>
            <person name="Westbrook M.J."/>
            <person name="Young S.L."/>
            <person name="Kuo A."/>
            <person name="Abedin M."/>
            <person name="Chapman J."/>
            <person name="Fairclough S."/>
            <person name="Hellsten U."/>
            <person name="Isogai Y."/>
            <person name="Letunic I."/>
            <person name="Marr M."/>
            <person name="Pincus D."/>
            <person name="Putnam N."/>
            <person name="Rokas A."/>
            <person name="Wright K.J."/>
            <person name="Zuzow R."/>
            <person name="Dirks W."/>
            <person name="Good M."/>
            <person name="Goodstein D."/>
            <person name="Lemons D."/>
            <person name="Li W."/>
            <person name="Lyons J.B."/>
            <person name="Morris A."/>
            <person name="Nichols S."/>
            <person name="Richter D.J."/>
            <person name="Salamov A."/>
            <person name="Bork P."/>
            <person name="Lim W.A."/>
            <person name="Manning G."/>
            <person name="Miller W.T."/>
            <person name="McGinnis W."/>
            <person name="Shapiro H."/>
            <person name="Tjian R."/>
            <person name="Grigoriev I.V."/>
            <person name="Rokhsar D."/>
        </authorList>
    </citation>
    <scope>NUCLEOTIDE SEQUENCE [LARGE SCALE GENOMIC DNA]</scope>
    <source>
        <strain evidence="17">MX1 / ATCC 50154</strain>
    </source>
</reference>
<keyword evidence="9 14" id="KW-0472">Membrane</keyword>
<evidence type="ECO:0000256" key="10">
    <source>
        <dbReference type="ARBA" id="ARBA00023209"/>
    </source>
</evidence>
<evidence type="ECO:0000256" key="3">
    <source>
        <dbReference type="ARBA" id="ARBA00008655"/>
    </source>
</evidence>
<feature type="compositionally biased region" description="Basic and acidic residues" evidence="13">
    <location>
        <begin position="456"/>
        <end position="474"/>
    </location>
</feature>
<keyword evidence="12" id="KW-0012">Acyltransferase</keyword>
<evidence type="ECO:0000256" key="12">
    <source>
        <dbReference type="ARBA" id="ARBA00023315"/>
    </source>
</evidence>
<dbReference type="GO" id="GO:0008654">
    <property type="term" value="P:phospholipid biosynthetic process"/>
    <property type="evidence" value="ECO:0007669"/>
    <property type="project" value="UniProtKB-KW"/>
</dbReference>
<evidence type="ECO:0000256" key="13">
    <source>
        <dbReference type="SAM" id="MobiDB-lite"/>
    </source>
</evidence>
<evidence type="ECO:0000256" key="2">
    <source>
        <dbReference type="ARBA" id="ARBA00005189"/>
    </source>
</evidence>
<evidence type="ECO:0000256" key="11">
    <source>
        <dbReference type="ARBA" id="ARBA00023264"/>
    </source>
</evidence>
<feature type="region of interest" description="Disordered" evidence="13">
    <location>
        <begin position="392"/>
        <end position="429"/>
    </location>
</feature>
<evidence type="ECO:0000313" key="16">
    <source>
        <dbReference type="EMBL" id="EDQ84773.1"/>
    </source>
</evidence>
<feature type="compositionally biased region" description="Low complexity" evidence="13">
    <location>
        <begin position="394"/>
        <end position="408"/>
    </location>
</feature>
<gene>
    <name evidence="16" type="ORF">MONBRDRAFT_29885</name>
</gene>
<keyword evidence="10" id="KW-0594">Phospholipid biosynthesis</keyword>
<comment type="pathway">
    <text evidence="2">Lipid metabolism.</text>
</comment>
<evidence type="ECO:0000256" key="9">
    <source>
        <dbReference type="ARBA" id="ARBA00023136"/>
    </source>
</evidence>
<evidence type="ECO:0000313" key="17">
    <source>
        <dbReference type="Proteomes" id="UP000001357"/>
    </source>
</evidence>